<organism evidence="1 2">
    <name type="scientific">Legionella quinlivanii</name>
    <dbReference type="NCBI Taxonomy" id="45073"/>
    <lineage>
        <taxon>Bacteria</taxon>
        <taxon>Pseudomonadati</taxon>
        <taxon>Pseudomonadota</taxon>
        <taxon>Gammaproteobacteria</taxon>
        <taxon>Legionellales</taxon>
        <taxon>Legionellaceae</taxon>
        <taxon>Legionella</taxon>
    </lineage>
</organism>
<sequence>MIYVKRNEKGEIWALFDKSMPGLEAVDLDHPGIVEFLNRCDGEHKFKLIQSDLQLIRVLEDLIELLISKNIISITDFPEPVIRKLLARQGIRKKISGAIGMEFDDES</sequence>
<name>A0A0W0Y010_9GAMM</name>
<evidence type="ECO:0008006" key="3">
    <source>
        <dbReference type="Google" id="ProtNLM"/>
    </source>
</evidence>
<reference evidence="1 2" key="1">
    <citation type="submission" date="2015-11" db="EMBL/GenBank/DDBJ databases">
        <title>Genomic analysis of 38 Legionella species identifies large and diverse effector repertoires.</title>
        <authorList>
            <person name="Burstein D."/>
            <person name="Amaro F."/>
            <person name="Zusman T."/>
            <person name="Lifshitz Z."/>
            <person name="Cohen O."/>
            <person name="Gilbert J.A."/>
            <person name="Pupko T."/>
            <person name="Shuman H.A."/>
            <person name="Segal G."/>
        </authorList>
    </citation>
    <scope>NUCLEOTIDE SEQUENCE [LARGE SCALE GENOMIC DNA]</scope>
    <source>
        <strain evidence="1 2">CDC#1442-AUS-E</strain>
    </source>
</reference>
<gene>
    <name evidence="1" type="ORF">Lqui_1311</name>
</gene>
<dbReference type="STRING" id="45073.Lqui_1311"/>
<evidence type="ECO:0000313" key="2">
    <source>
        <dbReference type="Proteomes" id="UP000054618"/>
    </source>
</evidence>
<dbReference type="Proteomes" id="UP000054618">
    <property type="component" value="Unassembled WGS sequence"/>
</dbReference>
<proteinExistence type="predicted"/>
<dbReference type="PATRIC" id="fig|45073.5.peg.1382"/>
<dbReference type="EMBL" id="LNYS01000008">
    <property type="protein sequence ID" value="KTD49986.1"/>
    <property type="molecule type" value="Genomic_DNA"/>
</dbReference>
<accession>A0A0W0Y010</accession>
<protein>
    <recommendedName>
        <fullName evidence="3">Tryptophan synthase subunit beta like protein</fullName>
    </recommendedName>
</protein>
<comment type="caution">
    <text evidence="1">The sequence shown here is derived from an EMBL/GenBank/DDBJ whole genome shotgun (WGS) entry which is preliminary data.</text>
</comment>
<evidence type="ECO:0000313" key="1">
    <source>
        <dbReference type="EMBL" id="KTD49986.1"/>
    </source>
</evidence>
<keyword evidence="2" id="KW-1185">Reference proteome</keyword>
<dbReference type="RefSeq" id="WP_058507432.1">
    <property type="nucleotide sequence ID" value="NZ_CAAAIK010000005.1"/>
</dbReference>
<dbReference type="AlphaFoldDB" id="A0A0W0Y010"/>
<dbReference type="OrthoDB" id="8527830at2"/>